<feature type="compositionally biased region" description="Basic residues" evidence="1">
    <location>
        <begin position="20"/>
        <end position="33"/>
    </location>
</feature>
<comment type="caution">
    <text evidence="2">The sequence shown here is derived from an EMBL/GenBank/DDBJ whole genome shotgun (WGS) entry which is preliminary data.</text>
</comment>
<evidence type="ECO:0000313" key="2">
    <source>
        <dbReference type="EMBL" id="TEB18060.1"/>
    </source>
</evidence>
<reference evidence="2 3" key="1">
    <citation type="journal article" date="2019" name="Nat. Ecol. Evol.">
        <title>Megaphylogeny resolves global patterns of mushroom evolution.</title>
        <authorList>
            <person name="Varga T."/>
            <person name="Krizsan K."/>
            <person name="Foldi C."/>
            <person name="Dima B."/>
            <person name="Sanchez-Garcia M."/>
            <person name="Sanchez-Ramirez S."/>
            <person name="Szollosi G.J."/>
            <person name="Szarkandi J.G."/>
            <person name="Papp V."/>
            <person name="Albert L."/>
            <person name="Andreopoulos W."/>
            <person name="Angelini C."/>
            <person name="Antonin V."/>
            <person name="Barry K.W."/>
            <person name="Bougher N.L."/>
            <person name="Buchanan P."/>
            <person name="Buyck B."/>
            <person name="Bense V."/>
            <person name="Catcheside P."/>
            <person name="Chovatia M."/>
            <person name="Cooper J."/>
            <person name="Damon W."/>
            <person name="Desjardin D."/>
            <person name="Finy P."/>
            <person name="Geml J."/>
            <person name="Haridas S."/>
            <person name="Hughes K."/>
            <person name="Justo A."/>
            <person name="Karasinski D."/>
            <person name="Kautmanova I."/>
            <person name="Kiss B."/>
            <person name="Kocsube S."/>
            <person name="Kotiranta H."/>
            <person name="LaButti K.M."/>
            <person name="Lechner B.E."/>
            <person name="Liimatainen K."/>
            <person name="Lipzen A."/>
            <person name="Lukacs Z."/>
            <person name="Mihaltcheva S."/>
            <person name="Morgado L.N."/>
            <person name="Niskanen T."/>
            <person name="Noordeloos M.E."/>
            <person name="Ohm R.A."/>
            <person name="Ortiz-Santana B."/>
            <person name="Ovrebo C."/>
            <person name="Racz N."/>
            <person name="Riley R."/>
            <person name="Savchenko A."/>
            <person name="Shiryaev A."/>
            <person name="Soop K."/>
            <person name="Spirin V."/>
            <person name="Szebenyi C."/>
            <person name="Tomsovsky M."/>
            <person name="Tulloss R.E."/>
            <person name="Uehling J."/>
            <person name="Grigoriev I.V."/>
            <person name="Vagvolgyi C."/>
            <person name="Papp T."/>
            <person name="Martin F.M."/>
            <person name="Miettinen O."/>
            <person name="Hibbett D.S."/>
            <person name="Nagy L.G."/>
        </authorList>
    </citation>
    <scope>NUCLEOTIDE SEQUENCE [LARGE SCALE GENOMIC DNA]</scope>
    <source>
        <strain evidence="2 3">FP101781</strain>
    </source>
</reference>
<dbReference type="STRING" id="71717.A0A4Y7S9Q6"/>
<protein>
    <submittedName>
        <fullName evidence="2">Uncharacterized protein</fullName>
    </submittedName>
</protein>
<dbReference type="EMBL" id="QPFP01000292">
    <property type="protein sequence ID" value="TEB18060.1"/>
    <property type="molecule type" value="Genomic_DNA"/>
</dbReference>
<dbReference type="Proteomes" id="UP000298030">
    <property type="component" value="Unassembled WGS sequence"/>
</dbReference>
<feature type="region of interest" description="Disordered" evidence="1">
    <location>
        <begin position="1"/>
        <end position="38"/>
    </location>
</feature>
<sequence>MSTQPQPAPTLGADSQPQAKPKRNRIRTKRRRATTVAVNPEESDALTAFFERFGDRGFVYDPEKRPTIEFSRLNRELEIEKYSTESKDIWKAFGKAMAAQFGIKFGKNVNDLRAWQRLCKRIGIEPLPTTLEDARAKFKETHVNIVELLTPRIKDGEMETFETEEALAIYSCSTPGLIYPRKFVTGGSLLWYLLRHILTPVRE</sequence>
<accession>A0A4Y7S9Q6</accession>
<keyword evidence="3" id="KW-1185">Reference proteome</keyword>
<dbReference type="OrthoDB" id="6105938at2759"/>
<organism evidence="2 3">
    <name type="scientific">Coprinellus micaceus</name>
    <name type="common">Glistening ink-cap mushroom</name>
    <name type="synonym">Coprinus micaceus</name>
    <dbReference type="NCBI Taxonomy" id="71717"/>
    <lineage>
        <taxon>Eukaryota</taxon>
        <taxon>Fungi</taxon>
        <taxon>Dikarya</taxon>
        <taxon>Basidiomycota</taxon>
        <taxon>Agaricomycotina</taxon>
        <taxon>Agaricomycetes</taxon>
        <taxon>Agaricomycetidae</taxon>
        <taxon>Agaricales</taxon>
        <taxon>Agaricineae</taxon>
        <taxon>Psathyrellaceae</taxon>
        <taxon>Coprinellus</taxon>
    </lineage>
</organism>
<evidence type="ECO:0000313" key="3">
    <source>
        <dbReference type="Proteomes" id="UP000298030"/>
    </source>
</evidence>
<evidence type="ECO:0000256" key="1">
    <source>
        <dbReference type="SAM" id="MobiDB-lite"/>
    </source>
</evidence>
<dbReference type="AlphaFoldDB" id="A0A4Y7S9Q6"/>
<gene>
    <name evidence="2" type="ORF">FA13DRAFT_1699812</name>
</gene>
<dbReference type="PANTHER" id="PTHR38846">
    <property type="entry name" value="C3H1-TYPE DOMAIN-CONTAINING PROTEIN"/>
    <property type="match status" value="1"/>
</dbReference>
<proteinExistence type="predicted"/>
<name>A0A4Y7S9Q6_COPMI</name>
<dbReference type="PANTHER" id="PTHR38846:SF1">
    <property type="entry name" value="C3H1-TYPE DOMAIN-CONTAINING PROTEIN"/>
    <property type="match status" value="1"/>
</dbReference>